<feature type="transmembrane region" description="Helical" evidence="7">
    <location>
        <begin position="214"/>
        <end position="235"/>
    </location>
</feature>
<comment type="caution">
    <text evidence="9">The sequence shown here is derived from an EMBL/GenBank/DDBJ whole genome shotgun (WGS) entry which is preliminary data.</text>
</comment>
<dbReference type="PANTHER" id="PTHR30151">
    <property type="entry name" value="ALKANE SULFONATE ABC TRANSPORTER-RELATED, MEMBRANE SUBUNIT"/>
    <property type="match status" value="1"/>
</dbReference>
<protein>
    <submittedName>
        <fullName evidence="9">NitT/TauT family transport system permease protein</fullName>
    </submittedName>
</protein>
<accession>A0A841RD31</accession>
<evidence type="ECO:0000256" key="1">
    <source>
        <dbReference type="ARBA" id="ARBA00004651"/>
    </source>
</evidence>
<feature type="transmembrane region" description="Helical" evidence="7">
    <location>
        <begin position="118"/>
        <end position="138"/>
    </location>
</feature>
<dbReference type="InterPro" id="IPR035906">
    <property type="entry name" value="MetI-like_sf"/>
</dbReference>
<keyword evidence="2 7" id="KW-0813">Transport</keyword>
<dbReference type="GO" id="GO:0055085">
    <property type="term" value="P:transmembrane transport"/>
    <property type="evidence" value="ECO:0007669"/>
    <property type="project" value="InterPro"/>
</dbReference>
<proteinExistence type="inferred from homology"/>
<keyword evidence="10" id="KW-1185">Reference proteome</keyword>
<dbReference type="GO" id="GO:0005886">
    <property type="term" value="C:plasma membrane"/>
    <property type="evidence" value="ECO:0007669"/>
    <property type="project" value="UniProtKB-SubCell"/>
</dbReference>
<gene>
    <name evidence="9" type="ORF">HNR50_003606</name>
</gene>
<keyword evidence="4 7" id="KW-0812">Transmembrane</keyword>
<comment type="similarity">
    <text evidence="7">Belongs to the binding-protein-dependent transport system permease family.</text>
</comment>
<dbReference type="PANTHER" id="PTHR30151:SF0">
    <property type="entry name" value="ABC TRANSPORTER PERMEASE PROTEIN MJ0413-RELATED"/>
    <property type="match status" value="1"/>
</dbReference>
<keyword evidence="3" id="KW-1003">Cell membrane</keyword>
<sequence>MKSKLLSFISVAVLLILWKIVSLVLGAEIILPSPEKAFFALVNLMREESFLSHVLYTVKRGALGFILSAGLALVVGIAAGENRFFFTLIKPLLTVIKTVPVLSIVLLAIIWLSTENVPVFVCFLVVFPLISGNVIEGIRHVDPQLLEMARIYRVSKRRIILQIYIPSLIPYLLAGLSTAAGVTWKAVIAAEVISMPRFGIGTGMQFAQIQLDTAVLFAWTITAVIISAVTETLLLMPARFLPWRKGA</sequence>
<feature type="transmembrane region" description="Helical" evidence="7">
    <location>
        <begin position="92"/>
        <end position="112"/>
    </location>
</feature>
<organism evidence="9 10">
    <name type="scientific">Spirochaeta isovalerica</name>
    <dbReference type="NCBI Taxonomy" id="150"/>
    <lineage>
        <taxon>Bacteria</taxon>
        <taxon>Pseudomonadati</taxon>
        <taxon>Spirochaetota</taxon>
        <taxon>Spirochaetia</taxon>
        <taxon>Spirochaetales</taxon>
        <taxon>Spirochaetaceae</taxon>
        <taxon>Spirochaeta</taxon>
    </lineage>
</organism>
<evidence type="ECO:0000256" key="6">
    <source>
        <dbReference type="ARBA" id="ARBA00023136"/>
    </source>
</evidence>
<dbReference type="Proteomes" id="UP000587760">
    <property type="component" value="Unassembled WGS sequence"/>
</dbReference>
<evidence type="ECO:0000313" key="9">
    <source>
        <dbReference type="EMBL" id="MBB6481925.1"/>
    </source>
</evidence>
<dbReference type="RefSeq" id="WP_184748157.1">
    <property type="nucleotide sequence ID" value="NZ_JACHGJ010000008.1"/>
</dbReference>
<evidence type="ECO:0000256" key="4">
    <source>
        <dbReference type="ARBA" id="ARBA00022692"/>
    </source>
</evidence>
<dbReference type="SUPFAM" id="SSF161098">
    <property type="entry name" value="MetI-like"/>
    <property type="match status" value="1"/>
</dbReference>
<reference evidence="9 10" key="1">
    <citation type="submission" date="2020-08" db="EMBL/GenBank/DDBJ databases">
        <title>Genomic Encyclopedia of Type Strains, Phase IV (KMG-IV): sequencing the most valuable type-strain genomes for metagenomic binning, comparative biology and taxonomic classification.</title>
        <authorList>
            <person name="Goeker M."/>
        </authorList>
    </citation>
    <scope>NUCLEOTIDE SEQUENCE [LARGE SCALE GENOMIC DNA]</scope>
    <source>
        <strain evidence="9 10">DSM 2461</strain>
    </source>
</reference>
<keyword evidence="6 7" id="KW-0472">Membrane</keyword>
<evidence type="ECO:0000256" key="2">
    <source>
        <dbReference type="ARBA" id="ARBA00022448"/>
    </source>
</evidence>
<feature type="transmembrane region" description="Helical" evidence="7">
    <location>
        <begin position="61"/>
        <end position="80"/>
    </location>
</feature>
<feature type="domain" description="ABC transmembrane type-1" evidence="8">
    <location>
        <begin position="54"/>
        <end position="234"/>
    </location>
</feature>
<dbReference type="EMBL" id="JACHGJ010000008">
    <property type="protein sequence ID" value="MBB6481925.1"/>
    <property type="molecule type" value="Genomic_DNA"/>
</dbReference>
<comment type="subcellular location">
    <subcellularLocation>
        <location evidence="1 7">Cell membrane</location>
        <topology evidence="1 7">Multi-pass membrane protein</topology>
    </subcellularLocation>
</comment>
<dbReference type="PROSITE" id="PS50928">
    <property type="entry name" value="ABC_TM1"/>
    <property type="match status" value="1"/>
</dbReference>
<evidence type="ECO:0000256" key="7">
    <source>
        <dbReference type="RuleBase" id="RU363032"/>
    </source>
</evidence>
<feature type="transmembrane region" description="Helical" evidence="7">
    <location>
        <begin position="159"/>
        <end position="184"/>
    </location>
</feature>
<evidence type="ECO:0000313" key="10">
    <source>
        <dbReference type="Proteomes" id="UP000587760"/>
    </source>
</evidence>
<evidence type="ECO:0000256" key="3">
    <source>
        <dbReference type="ARBA" id="ARBA00022475"/>
    </source>
</evidence>
<evidence type="ECO:0000256" key="5">
    <source>
        <dbReference type="ARBA" id="ARBA00022989"/>
    </source>
</evidence>
<dbReference type="InterPro" id="IPR000515">
    <property type="entry name" value="MetI-like"/>
</dbReference>
<dbReference type="AlphaFoldDB" id="A0A841RD31"/>
<dbReference type="Pfam" id="PF00528">
    <property type="entry name" value="BPD_transp_1"/>
    <property type="match status" value="1"/>
</dbReference>
<name>A0A841RD31_9SPIO</name>
<evidence type="ECO:0000259" key="8">
    <source>
        <dbReference type="PROSITE" id="PS50928"/>
    </source>
</evidence>
<dbReference type="Gene3D" id="1.10.3720.10">
    <property type="entry name" value="MetI-like"/>
    <property type="match status" value="1"/>
</dbReference>
<keyword evidence="5 7" id="KW-1133">Transmembrane helix</keyword>